<protein>
    <submittedName>
        <fullName evidence="2">NADH dehydrogenase subunit 6</fullName>
    </submittedName>
</protein>
<sequence length="165" mass="19041">MMVIIFSLILSLSFMMLILNQPLTLGLFILFNSFLMSISIYFQEKAWFSFILFLVYIGGMLVMFAYITTLIPNLAFKSINLTSLFIMIEIFWFILLSNSTLLGFPFNKSNMNMELTVSYINNWGGSLFSLFNIIMMMSLASILLFILICVVKICYFSKGPLRPFK</sequence>
<feature type="transmembrane region" description="Helical" evidence="1">
    <location>
        <begin position="84"/>
        <end position="106"/>
    </location>
</feature>
<evidence type="ECO:0000313" key="2">
    <source>
        <dbReference type="EMBL" id="AUJ21413.1"/>
    </source>
</evidence>
<organism evidence="2">
    <name type="scientific">Chaetopleura apiculata</name>
    <name type="common">Common eastern chiton</name>
    <name type="synonym">Chiton apiculatus</name>
    <dbReference type="NCBI Taxonomy" id="58794"/>
    <lineage>
        <taxon>Eukaryota</taxon>
        <taxon>Metazoa</taxon>
        <taxon>Spiralia</taxon>
        <taxon>Lophotrochozoa</taxon>
        <taxon>Mollusca</taxon>
        <taxon>Polyplacophora</taxon>
        <taxon>Neoloricata</taxon>
        <taxon>Chitonida</taxon>
        <taxon>Chitonina</taxon>
        <taxon>Chaetopleuridae</taxon>
        <taxon>Chaetopleura</taxon>
    </lineage>
</organism>
<keyword evidence="1" id="KW-0472">Membrane</keyword>
<feature type="transmembrane region" description="Helical" evidence="1">
    <location>
        <begin position="50"/>
        <end position="72"/>
    </location>
</feature>
<proteinExistence type="predicted"/>
<reference evidence="2" key="1">
    <citation type="journal article" date="2017" name="Mol. Phylogenet. Evol.">
        <title>Mitochondrial gene order evolution in Mollusca: Inference of the ancestral state from the mtDNA of Chaetopleura apiculata (Polyplacophora, Chaetopleuridae).</title>
        <authorList>
            <person name="Guerra D."/>
            <person name="Bouvet K."/>
            <person name="Breton S."/>
        </authorList>
    </citation>
    <scope>NUCLEOTIDE SEQUENCE</scope>
    <source>
        <tissue evidence="2">Foot</tissue>
    </source>
</reference>
<keyword evidence="2" id="KW-0496">Mitochondrion</keyword>
<accession>A0A343S5A6</accession>
<dbReference type="AlphaFoldDB" id="A0A343S5A6"/>
<feature type="transmembrane region" description="Helical" evidence="1">
    <location>
        <begin position="126"/>
        <end position="155"/>
    </location>
</feature>
<keyword evidence="1" id="KW-1133">Transmembrane helix</keyword>
<evidence type="ECO:0000256" key="1">
    <source>
        <dbReference type="SAM" id="Phobius"/>
    </source>
</evidence>
<gene>
    <name evidence="2" type="primary">nad6</name>
</gene>
<geneLocation type="mitochondrion" evidence="2"/>
<name>A0A343S5A6_CHAAP</name>
<keyword evidence="1" id="KW-0812">Transmembrane</keyword>
<dbReference type="EMBL" id="KY824658">
    <property type="protein sequence ID" value="AUJ21413.1"/>
    <property type="molecule type" value="Genomic_DNA"/>
</dbReference>